<evidence type="ECO:0000256" key="8">
    <source>
        <dbReference type="ARBA" id="ARBA00023136"/>
    </source>
</evidence>
<feature type="transmembrane region" description="Helical" evidence="10">
    <location>
        <begin position="357"/>
        <end position="376"/>
    </location>
</feature>
<evidence type="ECO:0000313" key="11">
    <source>
        <dbReference type="EMBL" id="GLQ87660.1"/>
    </source>
</evidence>
<dbReference type="EMBL" id="BSOA01000010">
    <property type="protein sequence ID" value="GLQ87660.1"/>
    <property type="molecule type" value="Genomic_DNA"/>
</dbReference>
<feature type="transmembrane region" description="Helical" evidence="10">
    <location>
        <begin position="132"/>
        <end position="155"/>
    </location>
</feature>
<dbReference type="PIRSF" id="PIRSF006603">
    <property type="entry name" value="DinF"/>
    <property type="match status" value="1"/>
</dbReference>
<feature type="transmembrane region" description="Helical" evidence="10">
    <location>
        <begin position="49"/>
        <end position="73"/>
    </location>
</feature>
<evidence type="ECO:0000256" key="1">
    <source>
        <dbReference type="ARBA" id="ARBA00004429"/>
    </source>
</evidence>
<feature type="transmembrane region" description="Helical" evidence="10">
    <location>
        <begin position="388"/>
        <end position="408"/>
    </location>
</feature>
<keyword evidence="7" id="KW-0406">Ion transport</keyword>
<dbReference type="Proteomes" id="UP001156627">
    <property type="component" value="Unassembled WGS sequence"/>
</dbReference>
<dbReference type="PANTHER" id="PTHR43298">
    <property type="entry name" value="MULTIDRUG RESISTANCE PROTEIN NORM-RELATED"/>
    <property type="match status" value="1"/>
</dbReference>
<evidence type="ECO:0000256" key="9">
    <source>
        <dbReference type="ARBA" id="ARBA00031636"/>
    </source>
</evidence>
<keyword evidence="5 10" id="KW-0812">Transmembrane</keyword>
<dbReference type="InterPro" id="IPR050222">
    <property type="entry name" value="MATE_MdtK"/>
</dbReference>
<keyword evidence="2" id="KW-0813">Transport</keyword>
<feature type="transmembrane region" description="Helical" evidence="10">
    <location>
        <begin position="193"/>
        <end position="220"/>
    </location>
</feature>
<name>A0ABQ5XAU5_9GAMM</name>
<evidence type="ECO:0000256" key="7">
    <source>
        <dbReference type="ARBA" id="ARBA00023065"/>
    </source>
</evidence>
<keyword evidence="8 10" id="KW-0472">Membrane</keyword>
<feature type="transmembrane region" description="Helical" evidence="10">
    <location>
        <begin position="93"/>
        <end position="112"/>
    </location>
</feature>
<proteinExistence type="predicted"/>
<dbReference type="NCBIfam" id="TIGR00797">
    <property type="entry name" value="matE"/>
    <property type="match status" value="1"/>
</dbReference>
<comment type="subcellular location">
    <subcellularLocation>
        <location evidence="1">Cell inner membrane</location>
        <topology evidence="1">Multi-pass membrane protein</topology>
    </subcellularLocation>
</comment>
<dbReference type="InterPro" id="IPR002528">
    <property type="entry name" value="MATE_fam"/>
</dbReference>
<keyword evidence="3" id="KW-0050">Antiport</keyword>
<feature type="transmembrane region" description="Helical" evidence="10">
    <location>
        <begin position="284"/>
        <end position="305"/>
    </location>
</feature>
<comment type="caution">
    <text evidence="11">The sequence shown here is derived from an EMBL/GenBank/DDBJ whole genome shotgun (WGS) entry which is preliminary data.</text>
</comment>
<evidence type="ECO:0000256" key="6">
    <source>
        <dbReference type="ARBA" id="ARBA00022989"/>
    </source>
</evidence>
<keyword evidence="6 10" id="KW-1133">Transmembrane helix</keyword>
<evidence type="ECO:0000256" key="3">
    <source>
        <dbReference type="ARBA" id="ARBA00022449"/>
    </source>
</evidence>
<dbReference type="Pfam" id="PF01554">
    <property type="entry name" value="MatE"/>
    <property type="match status" value="2"/>
</dbReference>
<evidence type="ECO:0000256" key="2">
    <source>
        <dbReference type="ARBA" id="ARBA00022448"/>
    </source>
</evidence>
<accession>A0ABQ5XAU5</accession>
<gene>
    <name evidence="11" type="ORF">GCM10007898_12270</name>
</gene>
<protein>
    <recommendedName>
        <fullName evidence="9">Multidrug-efflux transporter</fullName>
    </recommendedName>
</protein>
<dbReference type="PANTHER" id="PTHR43298:SF2">
    <property type="entry name" value="FMN_FAD EXPORTER YEEO-RELATED"/>
    <property type="match status" value="1"/>
</dbReference>
<sequence length="456" mass="49018">MRDLTKGSVVRHLLQLSASLMVNMLAGTLYTLINFFWLGKLGADAQAAVALAASPITIVMTLAPVMTVGARVLISHAVGGQEKDQAVRVFNEVFGAALILLSVVGFCAWLCRRQFGELLTPDLKTATLIADLLYWYIPSIAIQIPSAVMGSALGGSGRMRPSMVAQLVSVLANIVISPLLIFGWLGFPRLGVVGAGLASFVSSLAAMLVLATHFIGAKAYMRFDLRCWISRPLILWKAFKIGLPVGLQNAVIGCYMLVVIQLLRPFGPAEQAALGIGQRLLQSSLMPLIALSSATSVVVGQSFGAKLGTRVRESFRTSAVIGFVVTPLMFVLAQLFARPICAAFSSDPAVIDGATSYLRITSFNLFPMVAIFSCFGTLTGMGNTKASLITEVITSLMLIVPAWMLSFRPGFTPAWMWDLMVICSVAEMAIGLLFLRAEFRKKLDFGISQQPLECPV</sequence>
<feature type="transmembrane region" description="Helical" evidence="10">
    <location>
        <begin position="414"/>
        <end position="435"/>
    </location>
</feature>
<dbReference type="InterPro" id="IPR048279">
    <property type="entry name" value="MdtK-like"/>
</dbReference>
<evidence type="ECO:0000256" key="4">
    <source>
        <dbReference type="ARBA" id="ARBA00022475"/>
    </source>
</evidence>
<feature type="transmembrane region" description="Helical" evidence="10">
    <location>
        <begin position="167"/>
        <end position="187"/>
    </location>
</feature>
<keyword evidence="12" id="KW-1185">Reference proteome</keyword>
<evidence type="ECO:0000256" key="5">
    <source>
        <dbReference type="ARBA" id="ARBA00022692"/>
    </source>
</evidence>
<organism evidence="11 12">
    <name type="scientific">Dyella flagellata</name>
    <dbReference type="NCBI Taxonomy" id="1867833"/>
    <lineage>
        <taxon>Bacteria</taxon>
        <taxon>Pseudomonadati</taxon>
        <taxon>Pseudomonadota</taxon>
        <taxon>Gammaproteobacteria</taxon>
        <taxon>Lysobacterales</taxon>
        <taxon>Rhodanobacteraceae</taxon>
        <taxon>Dyella</taxon>
    </lineage>
</organism>
<dbReference type="RefSeq" id="WP_284331107.1">
    <property type="nucleotide sequence ID" value="NZ_BSOA01000010.1"/>
</dbReference>
<feature type="transmembrane region" description="Helical" evidence="10">
    <location>
        <begin position="317"/>
        <end position="337"/>
    </location>
</feature>
<evidence type="ECO:0000313" key="12">
    <source>
        <dbReference type="Proteomes" id="UP001156627"/>
    </source>
</evidence>
<keyword evidence="4" id="KW-1003">Cell membrane</keyword>
<reference evidence="12" key="1">
    <citation type="journal article" date="2019" name="Int. J. Syst. Evol. Microbiol.">
        <title>The Global Catalogue of Microorganisms (GCM) 10K type strain sequencing project: providing services to taxonomists for standard genome sequencing and annotation.</title>
        <authorList>
            <consortium name="The Broad Institute Genomics Platform"/>
            <consortium name="The Broad Institute Genome Sequencing Center for Infectious Disease"/>
            <person name="Wu L."/>
            <person name="Ma J."/>
        </authorList>
    </citation>
    <scope>NUCLEOTIDE SEQUENCE [LARGE SCALE GENOMIC DNA]</scope>
    <source>
        <strain evidence="12">NBRC 111981</strain>
    </source>
</reference>
<evidence type="ECO:0000256" key="10">
    <source>
        <dbReference type="SAM" id="Phobius"/>
    </source>
</evidence>
<feature type="transmembrane region" description="Helical" evidence="10">
    <location>
        <begin position="241"/>
        <end position="264"/>
    </location>
</feature>
<feature type="transmembrane region" description="Helical" evidence="10">
    <location>
        <begin position="12"/>
        <end position="37"/>
    </location>
</feature>